<organism evidence="1 2">
    <name type="scientific">Oedothorax gibbosus</name>
    <dbReference type="NCBI Taxonomy" id="931172"/>
    <lineage>
        <taxon>Eukaryota</taxon>
        <taxon>Metazoa</taxon>
        <taxon>Ecdysozoa</taxon>
        <taxon>Arthropoda</taxon>
        <taxon>Chelicerata</taxon>
        <taxon>Arachnida</taxon>
        <taxon>Araneae</taxon>
        <taxon>Araneomorphae</taxon>
        <taxon>Entelegynae</taxon>
        <taxon>Araneoidea</taxon>
        <taxon>Linyphiidae</taxon>
        <taxon>Erigoninae</taxon>
        <taxon>Oedothorax</taxon>
    </lineage>
</organism>
<protein>
    <submittedName>
        <fullName evidence="1">Uncharacterized protein</fullName>
    </submittedName>
</protein>
<accession>A0AAV6UW91</accession>
<keyword evidence="2" id="KW-1185">Reference proteome</keyword>
<proteinExistence type="predicted"/>
<comment type="caution">
    <text evidence="1">The sequence shown here is derived from an EMBL/GenBank/DDBJ whole genome shotgun (WGS) entry which is preliminary data.</text>
</comment>
<dbReference type="Proteomes" id="UP000827092">
    <property type="component" value="Unassembled WGS sequence"/>
</dbReference>
<dbReference type="AlphaFoldDB" id="A0AAV6UW91"/>
<sequence>MPRAKNQFLVINEPALSTASFLSSAPNYQTWRPSTAELESRNDSCKEVRHVGTWHECAHTWRICGKMRRLWQPCLPPPISELRGGRRRPSFKL</sequence>
<gene>
    <name evidence="1" type="ORF">JTE90_008011</name>
</gene>
<reference evidence="1 2" key="1">
    <citation type="journal article" date="2022" name="Nat. Ecol. Evol.">
        <title>A masculinizing supergene underlies an exaggerated male reproductive morph in a spider.</title>
        <authorList>
            <person name="Hendrickx F."/>
            <person name="De Corte Z."/>
            <person name="Sonet G."/>
            <person name="Van Belleghem S.M."/>
            <person name="Kostlbacher S."/>
            <person name="Vangestel C."/>
        </authorList>
    </citation>
    <scope>NUCLEOTIDE SEQUENCE [LARGE SCALE GENOMIC DNA]</scope>
    <source>
        <strain evidence="1">W744_W776</strain>
    </source>
</reference>
<evidence type="ECO:0000313" key="1">
    <source>
        <dbReference type="EMBL" id="KAG8188444.1"/>
    </source>
</evidence>
<name>A0AAV6UW91_9ARAC</name>
<evidence type="ECO:0000313" key="2">
    <source>
        <dbReference type="Proteomes" id="UP000827092"/>
    </source>
</evidence>
<dbReference type="EMBL" id="JAFNEN010000238">
    <property type="protein sequence ID" value="KAG8188444.1"/>
    <property type="molecule type" value="Genomic_DNA"/>
</dbReference>